<organism evidence="2 3">
    <name type="scientific">Metschnikowia bicuspidata</name>
    <dbReference type="NCBI Taxonomy" id="27322"/>
    <lineage>
        <taxon>Eukaryota</taxon>
        <taxon>Fungi</taxon>
        <taxon>Dikarya</taxon>
        <taxon>Ascomycota</taxon>
        <taxon>Saccharomycotina</taxon>
        <taxon>Pichiomycetes</taxon>
        <taxon>Metschnikowiaceae</taxon>
        <taxon>Metschnikowia</taxon>
    </lineage>
</organism>
<feature type="compositionally biased region" description="Low complexity" evidence="1">
    <location>
        <begin position="36"/>
        <end position="61"/>
    </location>
</feature>
<dbReference type="AlphaFoldDB" id="A0A4P9ZA50"/>
<evidence type="ECO:0000313" key="3">
    <source>
        <dbReference type="Proteomes" id="UP000268321"/>
    </source>
</evidence>
<proteinExistence type="predicted"/>
<sequence>MVTGILNDEELSLGFFQQRATTENEPMAASKTQDTPSARVAPAAAPNFASKPARASAPARAAKTDENGLAAAARGSAKKDTRAVPEKAPEPQTTAVNGFPASAKAPASSEPEKMQKVMKTAEVPVHAPATPAAVASWAKEVPEQTAPAVTLKEIQRMEAECQEKEKQGKREREMALAEAKHDEKVAEIERVPSFNWAHSWQKNVAKQTLAEIQKEEEAARAKAQKKGAAGASLASTLASAVPKDDFGRSWTTVTKKPVVKKVAALAIGPVVQSLQSVGTINPQILRSASSHGVSAVSINANTLKEDFLV</sequence>
<accession>A0A4P9ZA50</accession>
<feature type="compositionally biased region" description="Basic and acidic residues" evidence="1">
    <location>
        <begin position="77"/>
        <end position="89"/>
    </location>
</feature>
<evidence type="ECO:0000256" key="1">
    <source>
        <dbReference type="SAM" id="MobiDB-lite"/>
    </source>
</evidence>
<evidence type="ECO:0000313" key="2">
    <source>
        <dbReference type="EMBL" id="RKP28670.1"/>
    </source>
</evidence>
<reference evidence="3" key="1">
    <citation type="journal article" date="2018" name="Nat. Microbiol.">
        <title>Leveraging single-cell genomics to expand the fungal tree of life.</title>
        <authorList>
            <person name="Ahrendt S.R."/>
            <person name="Quandt C.A."/>
            <person name="Ciobanu D."/>
            <person name="Clum A."/>
            <person name="Salamov A."/>
            <person name="Andreopoulos B."/>
            <person name="Cheng J.F."/>
            <person name="Woyke T."/>
            <person name="Pelin A."/>
            <person name="Henrissat B."/>
            <person name="Reynolds N.K."/>
            <person name="Benny G.L."/>
            <person name="Smith M.E."/>
            <person name="James T.Y."/>
            <person name="Grigoriev I.V."/>
        </authorList>
    </citation>
    <scope>NUCLEOTIDE SEQUENCE [LARGE SCALE GENOMIC DNA]</scope>
    <source>
        <strain evidence="3">Baker2002</strain>
    </source>
</reference>
<feature type="region of interest" description="Disordered" evidence="1">
    <location>
        <begin position="16"/>
        <end position="118"/>
    </location>
</feature>
<feature type="compositionally biased region" description="Low complexity" evidence="1">
    <location>
        <begin position="100"/>
        <end position="109"/>
    </location>
</feature>
<feature type="non-terminal residue" evidence="2">
    <location>
        <position position="309"/>
    </location>
</feature>
<dbReference type="EMBL" id="ML004705">
    <property type="protein sequence ID" value="RKP28670.1"/>
    <property type="molecule type" value="Genomic_DNA"/>
</dbReference>
<keyword evidence="3" id="KW-1185">Reference proteome</keyword>
<gene>
    <name evidence="2" type="ORF">METBISCDRAFT_28912</name>
</gene>
<dbReference type="Proteomes" id="UP000268321">
    <property type="component" value="Unassembled WGS sequence"/>
</dbReference>
<feature type="compositionally biased region" description="Polar residues" evidence="1">
    <location>
        <begin position="18"/>
        <end position="35"/>
    </location>
</feature>
<name>A0A4P9ZA50_9ASCO</name>
<protein>
    <submittedName>
        <fullName evidence="2">Uncharacterized protein</fullName>
    </submittedName>
</protein>